<evidence type="ECO:0000259" key="8">
    <source>
        <dbReference type="Pfam" id="PF04138"/>
    </source>
</evidence>
<organism evidence="9 10">
    <name type="scientific">Natronosporangium hydrolyticum</name>
    <dbReference type="NCBI Taxonomy" id="2811111"/>
    <lineage>
        <taxon>Bacteria</taxon>
        <taxon>Bacillati</taxon>
        <taxon>Actinomycetota</taxon>
        <taxon>Actinomycetes</taxon>
        <taxon>Micromonosporales</taxon>
        <taxon>Micromonosporaceae</taxon>
        <taxon>Natronosporangium</taxon>
    </lineage>
</organism>
<evidence type="ECO:0000256" key="4">
    <source>
        <dbReference type="ARBA" id="ARBA00022989"/>
    </source>
</evidence>
<comment type="subcellular location">
    <subcellularLocation>
        <location evidence="1">Membrane</location>
        <topology evidence="1">Multi-pass membrane protein</topology>
    </subcellularLocation>
</comment>
<name>A0A895YGX6_9ACTN</name>
<dbReference type="Proteomes" id="UP000662857">
    <property type="component" value="Chromosome"/>
</dbReference>
<keyword evidence="5 7" id="KW-0472">Membrane</keyword>
<dbReference type="AlphaFoldDB" id="A0A895YGX6"/>
<feature type="transmembrane region" description="Helical" evidence="7">
    <location>
        <begin position="64"/>
        <end position="88"/>
    </location>
</feature>
<protein>
    <submittedName>
        <fullName evidence="9">GtrA family protein</fullName>
    </submittedName>
</protein>
<feature type="transmembrane region" description="Helical" evidence="7">
    <location>
        <begin position="100"/>
        <end position="120"/>
    </location>
</feature>
<sequence>MGKFGVVGAVAYAVDTGIFVILVLTMESLVAKTIATAVAATVAFIGNRFWTWRHRARSGLTREYVLYFTFNGIGLAISLAILGASHYGLGAIWPAFQTPLADVIAANVVGLVAATIFRFWSYRTFVFREPTPAAHPGESTDAAATKASPDKRSPQWRKVA</sequence>
<dbReference type="EMBL" id="CP070499">
    <property type="protein sequence ID" value="QSB17077.1"/>
    <property type="molecule type" value="Genomic_DNA"/>
</dbReference>
<dbReference type="KEGG" id="nhy:JQS43_02615"/>
<comment type="similarity">
    <text evidence="2">Belongs to the GtrA family.</text>
</comment>
<accession>A0A895YGX6</accession>
<feature type="transmembrane region" description="Helical" evidence="7">
    <location>
        <begin position="7"/>
        <end position="24"/>
    </location>
</feature>
<proteinExistence type="inferred from homology"/>
<dbReference type="InterPro" id="IPR007267">
    <property type="entry name" value="GtrA_DPMS_TM"/>
</dbReference>
<evidence type="ECO:0000313" key="9">
    <source>
        <dbReference type="EMBL" id="QSB17077.1"/>
    </source>
</evidence>
<dbReference type="GO" id="GO:0000271">
    <property type="term" value="P:polysaccharide biosynthetic process"/>
    <property type="evidence" value="ECO:0007669"/>
    <property type="project" value="InterPro"/>
</dbReference>
<dbReference type="PANTHER" id="PTHR38459:SF1">
    <property type="entry name" value="PROPHAGE BACTOPRENOL-LINKED GLUCOSE TRANSLOCASE HOMOLOG"/>
    <property type="match status" value="1"/>
</dbReference>
<feature type="region of interest" description="Disordered" evidence="6">
    <location>
        <begin position="132"/>
        <end position="160"/>
    </location>
</feature>
<evidence type="ECO:0000256" key="6">
    <source>
        <dbReference type="SAM" id="MobiDB-lite"/>
    </source>
</evidence>
<keyword evidence="4 7" id="KW-1133">Transmembrane helix</keyword>
<dbReference type="GO" id="GO:0005886">
    <property type="term" value="C:plasma membrane"/>
    <property type="evidence" value="ECO:0007669"/>
    <property type="project" value="TreeGrafter"/>
</dbReference>
<evidence type="ECO:0000256" key="1">
    <source>
        <dbReference type="ARBA" id="ARBA00004141"/>
    </source>
</evidence>
<gene>
    <name evidence="9" type="ORF">JQS43_02615</name>
</gene>
<dbReference type="PANTHER" id="PTHR38459">
    <property type="entry name" value="PROPHAGE BACTOPRENOL-LINKED GLUCOSE TRANSLOCASE HOMOLOG"/>
    <property type="match status" value="1"/>
</dbReference>
<feature type="transmembrane region" description="Helical" evidence="7">
    <location>
        <begin position="30"/>
        <end position="52"/>
    </location>
</feature>
<dbReference type="InterPro" id="IPR051401">
    <property type="entry name" value="GtrA_CellWall_Glycosyl"/>
</dbReference>
<evidence type="ECO:0000256" key="3">
    <source>
        <dbReference type="ARBA" id="ARBA00022692"/>
    </source>
</evidence>
<evidence type="ECO:0000256" key="2">
    <source>
        <dbReference type="ARBA" id="ARBA00009399"/>
    </source>
</evidence>
<feature type="domain" description="GtrA/DPMS transmembrane" evidence="8">
    <location>
        <begin position="3"/>
        <end position="127"/>
    </location>
</feature>
<evidence type="ECO:0000313" key="10">
    <source>
        <dbReference type="Proteomes" id="UP000662857"/>
    </source>
</evidence>
<reference evidence="9" key="1">
    <citation type="submission" date="2021-02" db="EMBL/GenBank/DDBJ databases">
        <title>Natrosporangium hydrolyticum gen. nov., sp. nov, a haloalkaliphilic actinobacterium from a soda solonchak soil.</title>
        <authorList>
            <person name="Sorokin D.Y."/>
            <person name="Khijniak T.V."/>
            <person name="Zakharycheva A.P."/>
            <person name="Boueva O.V."/>
            <person name="Ariskina E.V."/>
            <person name="Hahnke R.L."/>
            <person name="Bunk B."/>
            <person name="Sproer C."/>
            <person name="Schumann P."/>
            <person name="Evtushenko L.I."/>
            <person name="Kublanov I.V."/>
        </authorList>
    </citation>
    <scope>NUCLEOTIDE SEQUENCE</scope>
    <source>
        <strain evidence="9">DSM 106523</strain>
    </source>
</reference>
<evidence type="ECO:0000256" key="5">
    <source>
        <dbReference type="ARBA" id="ARBA00023136"/>
    </source>
</evidence>
<keyword evidence="3 7" id="KW-0812">Transmembrane</keyword>
<dbReference type="Pfam" id="PF04138">
    <property type="entry name" value="GtrA_DPMS_TM"/>
    <property type="match status" value="1"/>
</dbReference>
<evidence type="ECO:0000256" key="7">
    <source>
        <dbReference type="SAM" id="Phobius"/>
    </source>
</evidence>
<keyword evidence="10" id="KW-1185">Reference proteome</keyword>